<dbReference type="InterPro" id="IPR006086">
    <property type="entry name" value="XPG-I_dom"/>
</dbReference>
<gene>
    <name evidence="3" type="ORF">C8R41DRAFT_867364</name>
</gene>
<feature type="domain" description="XPG-I" evidence="2">
    <location>
        <begin position="121"/>
        <end position="192"/>
    </location>
</feature>
<dbReference type="SUPFAM" id="SSF47807">
    <property type="entry name" value="5' to 3' exonuclease, C-terminal subdomain"/>
    <property type="match status" value="1"/>
</dbReference>
<accession>A0ABQ8VF76</accession>
<feature type="region of interest" description="Disordered" evidence="1">
    <location>
        <begin position="475"/>
        <end position="502"/>
    </location>
</feature>
<dbReference type="Gene3D" id="3.40.50.1010">
    <property type="entry name" value="5'-nuclease"/>
    <property type="match status" value="2"/>
</dbReference>
<keyword evidence="4" id="KW-1185">Reference proteome</keyword>
<dbReference type="InterPro" id="IPR029060">
    <property type="entry name" value="PIN-like_dom_sf"/>
</dbReference>
<evidence type="ECO:0000313" key="3">
    <source>
        <dbReference type="EMBL" id="KAJ4492302.1"/>
    </source>
</evidence>
<name>A0ABQ8VF76_9AGAR</name>
<dbReference type="Pfam" id="PF00867">
    <property type="entry name" value="XPG_I"/>
    <property type="match status" value="1"/>
</dbReference>
<dbReference type="CDD" id="cd09870">
    <property type="entry name" value="PIN_YEN1"/>
    <property type="match status" value="1"/>
</dbReference>
<reference evidence="3" key="1">
    <citation type="submission" date="2022-08" db="EMBL/GenBank/DDBJ databases">
        <title>A Global Phylogenomic Analysis of the Shiitake Genus Lentinula.</title>
        <authorList>
            <consortium name="DOE Joint Genome Institute"/>
            <person name="Sierra-Patev S."/>
            <person name="Min B."/>
            <person name="Naranjo-Ortiz M."/>
            <person name="Looney B."/>
            <person name="Konkel Z."/>
            <person name="Slot J.C."/>
            <person name="Sakamoto Y."/>
            <person name="Steenwyk J.L."/>
            <person name="Rokas A."/>
            <person name="Carro J."/>
            <person name="Camarero S."/>
            <person name="Ferreira P."/>
            <person name="Molpeceres G."/>
            <person name="Ruiz-Duenas F.J."/>
            <person name="Serrano A."/>
            <person name="Henrissat B."/>
            <person name="Drula E."/>
            <person name="Hughes K.W."/>
            <person name="Mata J.L."/>
            <person name="Ishikawa N.K."/>
            <person name="Vargas-Isla R."/>
            <person name="Ushijima S."/>
            <person name="Smith C.A."/>
            <person name="Ahrendt S."/>
            <person name="Andreopoulos W."/>
            <person name="He G."/>
            <person name="Labutti K."/>
            <person name="Lipzen A."/>
            <person name="Ng V."/>
            <person name="Riley R."/>
            <person name="Sandor L."/>
            <person name="Barry K."/>
            <person name="Martinez A.T."/>
            <person name="Xiao Y."/>
            <person name="Gibbons J.G."/>
            <person name="Terashima K."/>
            <person name="Grigoriev I.V."/>
            <person name="Hibbett D.S."/>
        </authorList>
    </citation>
    <scope>NUCLEOTIDE SEQUENCE</scope>
    <source>
        <strain evidence="3">RHP3577 ss4</strain>
    </source>
</reference>
<dbReference type="InterPro" id="IPR006084">
    <property type="entry name" value="XPG/Rad2"/>
</dbReference>
<dbReference type="SMART" id="SM00484">
    <property type="entry name" value="XPGI"/>
    <property type="match status" value="1"/>
</dbReference>
<feature type="compositionally biased region" description="Polar residues" evidence="1">
    <location>
        <begin position="475"/>
        <end position="493"/>
    </location>
</feature>
<comment type="caution">
    <text evidence="3">The sequence shown here is derived from an EMBL/GenBank/DDBJ whole genome shotgun (WGS) entry which is preliminary data.</text>
</comment>
<sequence length="531" mass="58914">MGVKGLWPLIHPAASRLKLKDLNFEFGFIRNHHKSRTLNIGVNASLLLDTFHAANRGASQHSLHLSDTTLTQLQYFLCQLSEAGINCVFFFDGPECSAIKRGRHVINREPDYHKHAKALIECFGYYSHAARGDAEAELAHLNNQGIIDAVLTKDSDVFSFGAQRVLVPEFQKSGDFIVDVYDVDSIQNDLQLSRAGIVLIALLLQNDFDSGVLGIGPRTALGLAQCGFGDRFLAVYNQFLAISSELSDSDIFQDLVNDIAHEIEFNTHLKLGSCSPTRAQIFRDSNFPSSRSLTALKAFLMPAVNVSPAHNWPPRIPNVVRISAFCREHFNWPTQLALKKFHDDLWPAVIIWMLYSKFLAYNPRNSEILVPQLQGSLDFNNQGKPYVPTLSTISQNQGSPKLNGKQPNDDISVTFTMDFFIQLTGLAASSSSSRTTRRMNVPVALISVAQRRTHAVKGLEGLLVSSTFNDSSSYQFGSNGIRNNSSDAYSSPSLKRKQNSVRKETRLAHLKLNTGTKNLGVIELTDSDNED</sequence>
<dbReference type="PANTHER" id="PTHR11081">
    <property type="entry name" value="FLAP ENDONUCLEASE FAMILY MEMBER"/>
    <property type="match status" value="1"/>
</dbReference>
<dbReference type="PANTHER" id="PTHR11081:SF75">
    <property type="entry name" value="ENDONUCLEASE, PUTATIVE (AFU_ORTHOLOGUE AFUA_3G13260)-RELATED"/>
    <property type="match status" value="1"/>
</dbReference>
<dbReference type="EMBL" id="JANVFT010000039">
    <property type="protein sequence ID" value="KAJ4492302.1"/>
    <property type="molecule type" value="Genomic_DNA"/>
</dbReference>
<dbReference type="InterPro" id="IPR036279">
    <property type="entry name" value="5-3_exonuclease_C_sf"/>
</dbReference>
<protein>
    <submittedName>
        <fullName evidence="3">PIN domain-like protein</fullName>
    </submittedName>
</protein>
<evidence type="ECO:0000313" key="4">
    <source>
        <dbReference type="Proteomes" id="UP001150217"/>
    </source>
</evidence>
<dbReference type="SUPFAM" id="SSF88723">
    <property type="entry name" value="PIN domain-like"/>
    <property type="match status" value="1"/>
</dbReference>
<evidence type="ECO:0000259" key="2">
    <source>
        <dbReference type="SMART" id="SM00484"/>
    </source>
</evidence>
<organism evidence="3 4">
    <name type="scientific">Lentinula lateritia</name>
    <dbReference type="NCBI Taxonomy" id="40482"/>
    <lineage>
        <taxon>Eukaryota</taxon>
        <taxon>Fungi</taxon>
        <taxon>Dikarya</taxon>
        <taxon>Basidiomycota</taxon>
        <taxon>Agaricomycotina</taxon>
        <taxon>Agaricomycetes</taxon>
        <taxon>Agaricomycetidae</taxon>
        <taxon>Agaricales</taxon>
        <taxon>Marasmiineae</taxon>
        <taxon>Omphalotaceae</taxon>
        <taxon>Lentinula</taxon>
    </lineage>
</organism>
<proteinExistence type="predicted"/>
<evidence type="ECO:0000256" key="1">
    <source>
        <dbReference type="SAM" id="MobiDB-lite"/>
    </source>
</evidence>
<dbReference type="Proteomes" id="UP001150217">
    <property type="component" value="Unassembled WGS sequence"/>
</dbReference>